<dbReference type="Gene3D" id="3.40.1010.10">
    <property type="entry name" value="Cobalt-precorrin-4 Transmethylase, Domain 1"/>
    <property type="match status" value="1"/>
</dbReference>
<dbReference type="GO" id="GO:0032259">
    <property type="term" value="P:methylation"/>
    <property type="evidence" value="ECO:0007669"/>
    <property type="project" value="UniProtKB-KW"/>
</dbReference>
<evidence type="ECO:0000259" key="6">
    <source>
        <dbReference type="Pfam" id="PF00590"/>
    </source>
</evidence>
<evidence type="ECO:0000256" key="2">
    <source>
        <dbReference type="ARBA" id="ARBA00022573"/>
    </source>
</evidence>
<dbReference type="GO" id="GO:0008168">
    <property type="term" value="F:methyltransferase activity"/>
    <property type="evidence" value="ECO:0007669"/>
    <property type="project" value="UniProtKB-KW"/>
</dbReference>
<evidence type="ECO:0000313" key="7">
    <source>
        <dbReference type="EMBL" id="TCQ05235.1"/>
    </source>
</evidence>
<organism evidence="7 8">
    <name type="scientific">Serpentinicella alkaliphila</name>
    <dbReference type="NCBI Taxonomy" id="1734049"/>
    <lineage>
        <taxon>Bacteria</taxon>
        <taxon>Bacillati</taxon>
        <taxon>Bacillota</taxon>
        <taxon>Clostridia</taxon>
        <taxon>Peptostreptococcales</taxon>
        <taxon>Natronincolaceae</taxon>
        <taxon>Serpentinicella</taxon>
    </lineage>
</organism>
<dbReference type="SUPFAM" id="SSF53790">
    <property type="entry name" value="Tetrapyrrole methylase"/>
    <property type="match status" value="1"/>
</dbReference>
<dbReference type="PANTHER" id="PTHR47036:SF1">
    <property type="entry name" value="COBALT-FACTOR III C(17)-METHYLTRANSFERASE-RELATED"/>
    <property type="match status" value="1"/>
</dbReference>
<dbReference type="Pfam" id="PF00590">
    <property type="entry name" value="TP_methylase"/>
    <property type="match status" value="1"/>
</dbReference>
<sequence length="246" mass="27612">MNNKLFLIGIGPGSIENMTIRAYKCIEACEVLVGYSVYIDQVRELCNNKKVIERGMGQEIERCRLAIDEVLHGRKTAILCSGDSLLYGMAGLAFELINSLELTDKIEIDVIPGITSAISCSSLLGAPIVEDFCTISLSDYMVSWDKILKRLEKAAEADFVIAIYNPKSKARPDHLKVAMEYIEKYRSNSTPVGVVRNAYRDNEHITITTIKELDYDAIDMFTTLIVGNSNTYIYNEKMITPRGYKL</sequence>
<comment type="caution">
    <text evidence="7">The sequence shown here is derived from an EMBL/GenBank/DDBJ whole genome shotgun (WGS) entry which is preliminary data.</text>
</comment>
<proteinExistence type="predicted"/>
<keyword evidence="8" id="KW-1185">Reference proteome</keyword>
<dbReference type="InterPro" id="IPR051810">
    <property type="entry name" value="Precorrin_MeTrfase"/>
</dbReference>
<evidence type="ECO:0000256" key="3">
    <source>
        <dbReference type="ARBA" id="ARBA00022603"/>
    </source>
</evidence>
<evidence type="ECO:0000256" key="5">
    <source>
        <dbReference type="ARBA" id="ARBA00022691"/>
    </source>
</evidence>
<dbReference type="AlphaFoldDB" id="A0A4R2TUU9"/>
<keyword evidence="4 7" id="KW-0808">Transferase</keyword>
<evidence type="ECO:0000256" key="1">
    <source>
        <dbReference type="ARBA" id="ARBA00004953"/>
    </source>
</evidence>
<dbReference type="InterPro" id="IPR014776">
    <property type="entry name" value="4pyrrole_Mease_sub2"/>
</dbReference>
<dbReference type="InterPro" id="IPR014777">
    <property type="entry name" value="4pyrrole_Mease_sub1"/>
</dbReference>
<feature type="domain" description="Tetrapyrrole methylase" evidence="6">
    <location>
        <begin position="4"/>
        <end position="214"/>
    </location>
</feature>
<protein>
    <submittedName>
        <fullName evidence="7">Cobalt-precorrin 3 C17-methyltransferase</fullName>
    </submittedName>
</protein>
<dbReference type="CDD" id="cd11646">
    <property type="entry name" value="Precorrin_3B_C17_MT"/>
    <property type="match status" value="1"/>
</dbReference>
<dbReference type="OrthoDB" id="9772960at2"/>
<reference evidence="7 8" key="1">
    <citation type="submission" date="2019-03" db="EMBL/GenBank/DDBJ databases">
        <title>Genomic Encyclopedia of Type Strains, Phase IV (KMG-IV): sequencing the most valuable type-strain genomes for metagenomic binning, comparative biology and taxonomic classification.</title>
        <authorList>
            <person name="Goeker M."/>
        </authorList>
    </citation>
    <scope>NUCLEOTIDE SEQUENCE [LARGE SCALE GENOMIC DNA]</scope>
    <source>
        <strain evidence="7 8">DSM 100013</strain>
    </source>
</reference>
<dbReference type="InterPro" id="IPR035996">
    <property type="entry name" value="4pyrrol_Methylase_sf"/>
</dbReference>
<dbReference type="NCBIfam" id="TIGR01466">
    <property type="entry name" value="cobJ_cbiH"/>
    <property type="match status" value="1"/>
</dbReference>
<dbReference type="InterPro" id="IPR000878">
    <property type="entry name" value="4pyrrol_Mease"/>
</dbReference>
<comment type="pathway">
    <text evidence="1">Cofactor biosynthesis; adenosylcobalamin biosynthesis.</text>
</comment>
<dbReference type="GO" id="GO:0009236">
    <property type="term" value="P:cobalamin biosynthetic process"/>
    <property type="evidence" value="ECO:0007669"/>
    <property type="project" value="UniProtKB-UniPathway"/>
</dbReference>
<evidence type="ECO:0000256" key="4">
    <source>
        <dbReference type="ARBA" id="ARBA00022679"/>
    </source>
</evidence>
<dbReference type="EMBL" id="SLYC01000005">
    <property type="protein sequence ID" value="TCQ05235.1"/>
    <property type="molecule type" value="Genomic_DNA"/>
</dbReference>
<dbReference type="UniPathway" id="UPA00148"/>
<keyword evidence="5" id="KW-0949">S-adenosyl-L-methionine</keyword>
<keyword evidence="2" id="KW-0169">Cobalamin biosynthesis</keyword>
<name>A0A4R2TUU9_9FIRM</name>
<dbReference type="RefSeq" id="WP_132847703.1">
    <property type="nucleotide sequence ID" value="NZ_CP058648.1"/>
</dbReference>
<accession>A0A4R2TUU9</accession>
<keyword evidence="3 7" id="KW-0489">Methyltransferase</keyword>
<dbReference type="InterPro" id="IPR006363">
    <property type="entry name" value="Cbl_synth_CobJ/CibH_dom"/>
</dbReference>
<evidence type="ECO:0000313" key="8">
    <source>
        <dbReference type="Proteomes" id="UP000295504"/>
    </source>
</evidence>
<dbReference type="PANTHER" id="PTHR47036">
    <property type="entry name" value="COBALT-FACTOR III C(17)-METHYLTRANSFERASE-RELATED"/>
    <property type="match status" value="1"/>
</dbReference>
<gene>
    <name evidence="7" type="ORF">EDD79_100550</name>
</gene>
<dbReference type="Gene3D" id="3.30.950.10">
    <property type="entry name" value="Methyltransferase, Cobalt-precorrin-4 Transmethylase, Domain 2"/>
    <property type="match status" value="1"/>
</dbReference>
<dbReference type="Proteomes" id="UP000295504">
    <property type="component" value="Unassembled WGS sequence"/>
</dbReference>